<reference evidence="2 3" key="1">
    <citation type="submission" date="2015-09" db="EMBL/GenBank/DDBJ databases">
        <title>Draft genome sequence of Kouleothrix aurantiaca JCM 19913.</title>
        <authorList>
            <person name="Hemp J."/>
        </authorList>
    </citation>
    <scope>NUCLEOTIDE SEQUENCE [LARGE SCALE GENOMIC DNA]</scope>
    <source>
        <strain evidence="2 3">COM-B</strain>
    </source>
</reference>
<dbReference type="Proteomes" id="UP000050509">
    <property type="component" value="Unassembled WGS sequence"/>
</dbReference>
<dbReference type="InterPro" id="IPR000182">
    <property type="entry name" value="GNAT_dom"/>
</dbReference>
<dbReference type="Gene3D" id="3.40.630.30">
    <property type="match status" value="1"/>
</dbReference>
<proteinExistence type="predicted"/>
<dbReference type="Pfam" id="PF00583">
    <property type="entry name" value="Acetyltransf_1"/>
    <property type="match status" value="1"/>
</dbReference>
<feature type="non-terminal residue" evidence="2">
    <location>
        <position position="1"/>
    </location>
</feature>
<dbReference type="PROSITE" id="PS51186">
    <property type="entry name" value="GNAT"/>
    <property type="match status" value="1"/>
</dbReference>
<dbReference type="PANTHER" id="PTHR43617:SF2">
    <property type="entry name" value="UPF0039 PROTEIN SLL0451"/>
    <property type="match status" value="1"/>
</dbReference>
<dbReference type="GO" id="GO:0016747">
    <property type="term" value="F:acyltransferase activity, transferring groups other than amino-acyl groups"/>
    <property type="evidence" value="ECO:0007669"/>
    <property type="project" value="InterPro"/>
</dbReference>
<organism evidence="2 3">
    <name type="scientific">Kouleothrix aurantiaca</name>
    <dbReference type="NCBI Taxonomy" id="186479"/>
    <lineage>
        <taxon>Bacteria</taxon>
        <taxon>Bacillati</taxon>
        <taxon>Chloroflexota</taxon>
        <taxon>Chloroflexia</taxon>
        <taxon>Chloroflexales</taxon>
        <taxon>Roseiflexineae</taxon>
        <taxon>Roseiflexaceae</taxon>
        <taxon>Kouleothrix</taxon>
    </lineage>
</organism>
<protein>
    <submittedName>
        <fullName evidence="2">GCN5 family acetyltransferase</fullName>
    </submittedName>
</protein>
<dbReference type="SUPFAM" id="SSF55729">
    <property type="entry name" value="Acyl-CoA N-acyltransferases (Nat)"/>
    <property type="match status" value="1"/>
</dbReference>
<dbReference type="PANTHER" id="PTHR43617">
    <property type="entry name" value="L-AMINO ACID N-ACETYLTRANSFERASE"/>
    <property type="match status" value="1"/>
</dbReference>
<dbReference type="AlphaFoldDB" id="A0A0P9DFI8"/>
<feature type="domain" description="N-acetyltransferase" evidence="1">
    <location>
        <begin position="1"/>
        <end position="65"/>
    </location>
</feature>
<accession>A0A0P9DFI8</accession>
<comment type="caution">
    <text evidence="2">The sequence shown here is derived from an EMBL/GenBank/DDBJ whole genome shotgun (WGS) entry which is preliminary data.</text>
</comment>
<dbReference type="InterPro" id="IPR016181">
    <property type="entry name" value="Acyl_CoA_acyltransferase"/>
</dbReference>
<evidence type="ECO:0000259" key="1">
    <source>
        <dbReference type="PROSITE" id="PS51186"/>
    </source>
</evidence>
<dbReference type="CDD" id="cd04301">
    <property type="entry name" value="NAT_SF"/>
    <property type="match status" value="1"/>
</dbReference>
<dbReference type="EMBL" id="LJCR01002387">
    <property type="protein sequence ID" value="KPV48798.1"/>
    <property type="molecule type" value="Genomic_DNA"/>
</dbReference>
<gene>
    <name evidence="2" type="ORF">SE17_36125</name>
</gene>
<sequence length="65" mass="7249">AVLPELQGQAVGVRLLAEVVAFARGRGAGTLTLNTQAHNLRAQRLYEWFGFHRTGEQQTVLRFDL</sequence>
<keyword evidence="2" id="KW-0808">Transferase</keyword>
<evidence type="ECO:0000313" key="3">
    <source>
        <dbReference type="Proteomes" id="UP000050509"/>
    </source>
</evidence>
<dbReference type="InterPro" id="IPR050276">
    <property type="entry name" value="MshD_Acetyltransferase"/>
</dbReference>
<evidence type="ECO:0000313" key="2">
    <source>
        <dbReference type="EMBL" id="KPV48798.1"/>
    </source>
</evidence>
<keyword evidence="3" id="KW-1185">Reference proteome</keyword>
<name>A0A0P9DFI8_9CHLR</name>